<dbReference type="RefSeq" id="WP_069671844.1">
    <property type="nucleotide sequence ID" value="NZ_MCBT01000046.1"/>
</dbReference>
<organism evidence="2 3">
    <name type="scientific">Shewanella colwelliana</name>
    <name type="common">Alteromonas colwelliana</name>
    <dbReference type="NCBI Taxonomy" id="23"/>
    <lineage>
        <taxon>Bacteria</taxon>
        <taxon>Pseudomonadati</taxon>
        <taxon>Pseudomonadota</taxon>
        <taxon>Gammaproteobacteria</taxon>
        <taxon>Alteromonadales</taxon>
        <taxon>Shewanellaceae</taxon>
        <taxon>Shewanella</taxon>
    </lineage>
</organism>
<evidence type="ECO:0000313" key="3">
    <source>
        <dbReference type="Proteomes" id="UP000095230"/>
    </source>
</evidence>
<feature type="signal peptide" evidence="1">
    <location>
        <begin position="1"/>
        <end position="31"/>
    </location>
</feature>
<name>A0A1E5IQC2_SHECO</name>
<dbReference type="STRING" id="23.BEL05_10650"/>
<feature type="chain" id="PRO_5009179101" evidence="1">
    <location>
        <begin position="32"/>
        <end position="174"/>
    </location>
</feature>
<dbReference type="AlphaFoldDB" id="A0A1E5IQC2"/>
<accession>A0A1E5IQC2</accession>
<dbReference type="Proteomes" id="UP000095230">
    <property type="component" value="Unassembled WGS sequence"/>
</dbReference>
<dbReference type="EMBL" id="MCBT01000046">
    <property type="protein sequence ID" value="OEG72726.1"/>
    <property type="molecule type" value="Genomic_DNA"/>
</dbReference>
<keyword evidence="1" id="KW-0732">Signal</keyword>
<evidence type="ECO:0000313" key="2">
    <source>
        <dbReference type="EMBL" id="OEG72726.1"/>
    </source>
</evidence>
<proteinExistence type="predicted"/>
<reference evidence="2 3" key="1">
    <citation type="submission" date="2016-07" db="EMBL/GenBank/DDBJ databases">
        <title>Whole-genome of two Shewanella species isolated from a digestive organ of sea cucumber Apostichopus japonicus Selenka 1867.</title>
        <authorList>
            <person name="Hong H.-H."/>
            <person name="Choi H."/>
            <person name="Cheon S."/>
            <person name="Oh J.-S."/>
            <person name="Lee H.-G."/>
            <person name="Park C."/>
        </authorList>
    </citation>
    <scope>NUCLEOTIDE SEQUENCE [LARGE SCALE GENOMIC DNA]</scope>
    <source>
        <strain evidence="2 3">CSB03KR</strain>
    </source>
</reference>
<sequence length="174" mass="19157">MKKKFSRSKLLKWLKSAAGITLLSISLGNNVSTVVTNSTSPQFVAQAMEQRLDSFPKGTYVVKYERSTEDEQDSIPYSKTVLAIAYDANLAQGGKIINLSTMMEEIGGFEYIVSSAKDTSSYNLTSIFVKQPENPLELEELLCTLKRHASFVTVEDASGYISSTNSFINGQKST</sequence>
<protein>
    <submittedName>
        <fullName evidence="2">Uncharacterized protein</fullName>
    </submittedName>
</protein>
<comment type="caution">
    <text evidence="2">The sequence shown here is derived from an EMBL/GenBank/DDBJ whole genome shotgun (WGS) entry which is preliminary data.</text>
</comment>
<evidence type="ECO:0000256" key="1">
    <source>
        <dbReference type="SAM" id="SignalP"/>
    </source>
</evidence>
<gene>
    <name evidence="2" type="ORF">BEL05_10650</name>
</gene>